<dbReference type="EMBL" id="JAHRIP010067086">
    <property type="protein sequence ID" value="MEQ2307303.1"/>
    <property type="molecule type" value="Genomic_DNA"/>
</dbReference>
<sequence length="131" mass="14819">MTPNNCSTVRGFKQEVLRRRWPLSLECDSVISRLQQRSHTDDHFIVNSALWNWMMNATLDTFKGGKRHSKCHIRPFETIYNNIVCVLDDPQGHLTTPPSTCIIVLHGPGSIYTGQGTSGSQCCFLMKVDSH</sequence>
<evidence type="ECO:0000313" key="1">
    <source>
        <dbReference type="EMBL" id="MEQ2307303.1"/>
    </source>
</evidence>
<accession>A0ABV0ZM63</accession>
<name>A0ABV0ZM63_9TELE</name>
<reference evidence="1 2" key="1">
    <citation type="submission" date="2021-06" db="EMBL/GenBank/DDBJ databases">
        <authorList>
            <person name="Palmer J.M."/>
        </authorList>
    </citation>
    <scope>NUCLEOTIDE SEQUENCE [LARGE SCALE GENOMIC DNA]</scope>
    <source>
        <strain evidence="1 2">AS_MEX2019</strain>
        <tissue evidence="1">Muscle</tissue>
    </source>
</reference>
<proteinExistence type="predicted"/>
<gene>
    <name evidence="1" type="ORF">AMECASPLE_016965</name>
</gene>
<dbReference type="Proteomes" id="UP001469553">
    <property type="component" value="Unassembled WGS sequence"/>
</dbReference>
<organism evidence="1 2">
    <name type="scientific">Ameca splendens</name>
    <dbReference type="NCBI Taxonomy" id="208324"/>
    <lineage>
        <taxon>Eukaryota</taxon>
        <taxon>Metazoa</taxon>
        <taxon>Chordata</taxon>
        <taxon>Craniata</taxon>
        <taxon>Vertebrata</taxon>
        <taxon>Euteleostomi</taxon>
        <taxon>Actinopterygii</taxon>
        <taxon>Neopterygii</taxon>
        <taxon>Teleostei</taxon>
        <taxon>Neoteleostei</taxon>
        <taxon>Acanthomorphata</taxon>
        <taxon>Ovalentaria</taxon>
        <taxon>Atherinomorphae</taxon>
        <taxon>Cyprinodontiformes</taxon>
        <taxon>Goodeidae</taxon>
        <taxon>Ameca</taxon>
    </lineage>
</organism>
<keyword evidence="2" id="KW-1185">Reference proteome</keyword>
<protein>
    <submittedName>
        <fullName evidence="1">Uncharacterized protein</fullName>
    </submittedName>
</protein>
<evidence type="ECO:0000313" key="2">
    <source>
        <dbReference type="Proteomes" id="UP001469553"/>
    </source>
</evidence>
<comment type="caution">
    <text evidence="1">The sequence shown here is derived from an EMBL/GenBank/DDBJ whole genome shotgun (WGS) entry which is preliminary data.</text>
</comment>